<evidence type="ECO:0000313" key="4">
    <source>
        <dbReference type="Proteomes" id="UP001392437"/>
    </source>
</evidence>
<feature type="region of interest" description="Disordered" evidence="1">
    <location>
        <begin position="1"/>
        <end position="46"/>
    </location>
</feature>
<feature type="transmembrane region" description="Helical" evidence="2">
    <location>
        <begin position="68"/>
        <end position="89"/>
    </location>
</feature>
<keyword evidence="2" id="KW-0472">Membrane</keyword>
<name>A0AAW0QQU0_9PEZI</name>
<keyword evidence="2" id="KW-1133">Transmembrane helix</keyword>
<dbReference type="EMBL" id="JAQQWP010000008">
    <property type="protein sequence ID" value="KAK8106465.1"/>
    <property type="molecule type" value="Genomic_DNA"/>
</dbReference>
<feature type="compositionally biased region" description="Polar residues" evidence="1">
    <location>
        <begin position="1"/>
        <end position="11"/>
    </location>
</feature>
<keyword evidence="4" id="KW-1185">Reference proteome</keyword>
<reference evidence="3 4" key="1">
    <citation type="submission" date="2023-01" db="EMBL/GenBank/DDBJ databases">
        <title>Analysis of 21 Apiospora genomes using comparative genomics revels a genus with tremendous synthesis potential of carbohydrate active enzymes and secondary metabolites.</title>
        <authorList>
            <person name="Sorensen T."/>
        </authorList>
    </citation>
    <scope>NUCLEOTIDE SEQUENCE [LARGE SCALE GENOMIC DNA]</scope>
    <source>
        <strain evidence="3 4">CBS 117206</strain>
    </source>
</reference>
<dbReference type="AlphaFoldDB" id="A0AAW0QQU0"/>
<dbReference type="Proteomes" id="UP001392437">
    <property type="component" value="Unassembled WGS sequence"/>
</dbReference>
<comment type="caution">
    <text evidence="3">The sequence shown here is derived from an EMBL/GenBank/DDBJ whole genome shotgun (WGS) entry which is preliminary data.</text>
</comment>
<keyword evidence="2" id="KW-0812">Transmembrane</keyword>
<evidence type="ECO:0000313" key="3">
    <source>
        <dbReference type="EMBL" id="KAK8106465.1"/>
    </source>
</evidence>
<proteinExistence type="predicted"/>
<organism evidence="3 4">
    <name type="scientific">Apiospora kogelbergensis</name>
    <dbReference type="NCBI Taxonomy" id="1337665"/>
    <lineage>
        <taxon>Eukaryota</taxon>
        <taxon>Fungi</taxon>
        <taxon>Dikarya</taxon>
        <taxon>Ascomycota</taxon>
        <taxon>Pezizomycotina</taxon>
        <taxon>Sordariomycetes</taxon>
        <taxon>Xylariomycetidae</taxon>
        <taxon>Amphisphaeriales</taxon>
        <taxon>Apiosporaceae</taxon>
        <taxon>Apiospora</taxon>
    </lineage>
</organism>
<protein>
    <submittedName>
        <fullName evidence="3">Uncharacterized protein</fullName>
    </submittedName>
</protein>
<accession>A0AAW0QQU0</accession>
<gene>
    <name evidence="3" type="ORF">PG999_009824</name>
</gene>
<sequence length="356" mass="39331">MTQHKPGQTPESLAEERPQHAPLVPDLNVQRDGQDEGASDIDNTEYTQDTKYGSAKHLIASSTFMNGFLIDVLSVLVAVAFLVFAIMGIQSKDNEIGQREATLLNAARIVITSCNVTDIRTNQTANENQSRLNQDYFLLGFLNNFRNAFPTNYDGMSSSGALEAYLANPSQNSWIPVEEGQAPGTNLIDIGAEDLGRRLTQVINAYWMVDTQSFQAVGGFNASSDANSPWLGVSQGPIRNSTVTATNYQGYLHCDYRWATALCISSIMLLLAALASTILSFFRLAPDCTDFLSALTLNDGRMMLEGGSSLDEYDRVRLLKDVRLKIGDSRSWEQIGHTSIAQDRHVGDLKKKRLYW</sequence>
<evidence type="ECO:0000256" key="2">
    <source>
        <dbReference type="SAM" id="Phobius"/>
    </source>
</evidence>
<evidence type="ECO:0000256" key="1">
    <source>
        <dbReference type="SAM" id="MobiDB-lite"/>
    </source>
</evidence>
<feature type="transmembrane region" description="Helical" evidence="2">
    <location>
        <begin position="258"/>
        <end position="282"/>
    </location>
</feature>